<organism evidence="9 10">
    <name type="scientific">Pinctada imbricata</name>
    <name type="common">Atlantic pearl-oyster</name>
    <name type="synonym">Pinctada martensii</name>
    <dbReference type="NCBI Taxonomy" id="66713"/>
    <lineage>
        <taxon>Eukaryota</taxon>
        <taxon>Metazoa</taxon>
        <taxon>Spiralia</taxon>
        <taxon>Lophotrochozoa</taxon>
        <taxon>Mollusca</taxon>
        <taxon>Bivalvia</taxon>
        <taxon>Autobranchia</taxon>
        <taxon>Pteriomorphia</taxon>
        <taxon>Pterioida</taxon>
        <taxon>Pterioidea</taxon>
        <taxon>Pteriidae</taxon>
        <taxon>Pinctada</taxon>
    </lineage>
</organism>
<dbReference type="Gene3D" id="3.40.50.300">
    <property type="entry name" value="P-loop containing nucleotide triphosphate hydrolases"/>
    <property type="match status" value="1"/>
</dbReference>
<keyword evidence="3 5" id="KW-0863">Zinc-finger</keyword>
<keyword evidence="10" id="KW-1185">Reference proteome</keyword>
<dbReference type="FunFam" id="1.10.220.150:FF:000004">
    <property type="entry name" value="Putative ADP-ribosylation factor GTPase-activating protein 2"/>
    <property type="match status" value="1"/>
</dbReference>
<evidence type="ECO:0000313" key="9">
    <source>
        <dbReference type="EMBL" id="KAK3096630.1"/>
    </source>
</evidence>
<feature type="compositionally biased region" description="Basic and acidic residues" evidence="6">
    <location>
        <begin position="427"/>
        <end position="442"/>
    </location>
</feature>
<dbReference type="PANTHER" id="PTHR45686:SF4">
    <property type="entry name" value="ADP-RIBOSYLATION FACTOR GTPASE ACTIVATING PROTEIN 3, ISOFORM H"/>
    <property type="match status" value="1"/>
</dbReference>
<keyword evidence="7" id="KW-1133">Transmembrane helix</keyword>
<evidence type="ECO:0000256" key="2">
    <source>
        <dbReference type="ARBA" id="ARBA00022723"/>
    </source>
</evidence>
<name>A0AA89C6D5_PINIB</name>
<dbReference type="SMART" id="SM00105">
    <property type="entry name" value="ArfGap"/>
    <property type="match status" value="1"/>
</dbReference>
<dbReference type="CDD" id="cd08959">
    <property type="entry name" value="ArfGap_ArfGap1_like"/>
    <property type="match status" value="1"/>
</dbReference>
<dbReference type="AlphaFoldDB" id="A0AA89C6D5"/>
<keyword evidence="7" id="KW-0472">Membrane</keyword>
<evidence type="ECO:0000256" key="1">
    <source>
        <dbReference type="ARBA" id="ARBA00022468"/>
    </source>
</evidence>
<feature type="region of interest" description="Disordered" evidence="6">
    <location>
        <begin position="487"/>
        <end position="511"/>
    </location>
</feature>
<protein>
    <recommendedName>
        <fullName evidence="8">Arf-GAP domain-containing protein</fullName>
    </recommendedName>
</protein>
<dbReference type="Gene3D" id="1.10.220.150">
    <property type="entry name" value="Arf GTPase activating protein"/>
    <property type="match status" value="1"/>
</dbReference>
<dbReference type="PANTHER" id="PTHR45686">
    <property type="entry name" value="ADP-RIBOSYLATION FACTOR GTPASE ACTIVATING PROTEIN 3, ISOFORM H-RELATED"/>
    <property type="match status" value="1"/>
</dbReference>
<feature type="region of interest" description="Disordered" evidence="6">
    <location>
        <begin position="166"/>
        <end position="225"/>
    </location>
</feature>
<accession>A0AA89C6D5</accession>
<keyword evidence="1" id="KW-0343">GTPase activation</keyword>
<dbReference type="EMBL" id="VSWD01000007">
    <property type="protein sequence ID" value="KAK3096630.1"/>
    <property type="molecule type" value="Genomic_DNA"/>
</dbReference>
<reference evidence="9" key="1">
    <citation type="submission" date="2019-08" db="EMBL/GenBank/DDBJ databases">
        <title>The improved chromosome-level genome for the pearl oyster Pinctada fucata martensii using PacBio sequencing and Hi-C.</title>
        <authorList>
            <person name="Zheng Z."/>
        </authorList>
    </citation>
    <scope>NUCLEOTIDE SEQUENCE</scope>
    <source>
        <strain evidence="9">ZZ-2019</strain>
        <tissue evidence="9">Adductor muscle</tissue>
    </source>
</reference>
<evidence type="ECO:0000256" key="7">
    <source>
        <dbReference type="SAM" id="Phobius"/>
    </source>
</evidence>
<evidence type="ECO:0000256" key="5">
    <source>
        <dbReference type="PROSITE-ProRule" id="PRU00288"/>
    </source>
</evidence>
<sequence>MILSGKLQRYFKPTSYKEDNRGHSDNITTTAGQCFDCGSNNPTWASVTYGVFLCIDCSAVHRSLGVHVTFIRSTQLDTSWTWLQLRAMQVGGNANATAFFRQHGCTTSDAQQKYHSRAASMYKDKLHSLATNAMRLHGTKLHIDSHDPTSPVAKDDVDFFKEHEDIDSGRLSESQRLSETVSQPQPIKNGNLKKEEEFDPSEGPSVEAALSMSPTQAAAQAEPRKVVIGAKKPAGKKGKGGLGAQKVKTNFKEIENRVQQLDKEREELASTMALKEAKTKEEQEKQMASMRLAYKDMSMERQKQEQKLKQSDPKKAAQLERLGMGGFGEQKGISHSAMTDMQTIEQEQPTKSSRYESTKIPYNRRDFFDDELDNMGFSSSSSSKYDKGYGSDKDSFSSWGSSNKSGNWDIDRFESKQESFSETISSKSRDTERSGRSRKAYDYDSSSTDAQKKFGNAKSISSDQFFGNKDPDFEMRQNLSRYEGSSSISSADLFGDPSTKKSNYGNNAPDLQDIKDGVRQGVTKVAGKLSNLANGVMSSLQDYMKKRDWLFYFMMSSFVIGGILLLLLLQRWVKNQKRRSEGFENTSLPGLARPRLVKHKDVVLPSLLEPVIPKLENFPVRDDDVYLVSYPRSGLIWLQEIVFLIQTGDYNKANTVKVEERSPYLEFSDLEELNKAPSPRLIRSHLPLKILPKGVQESQAKVVYIARNSKDVALSYFLAVKLFQKVFRFNGDLSNFCDSFTKHKVPFSPWPEHVLAFWNKRDEKNVLFLMYEDLSKDIEGSIRTIAIFLGKKVTDEEVQKIKEHCSFNNMKENTAVNYNIFKGFAVPNKTSKDFFRKGKVGEWLGSLSQDDVKKLDFMIALNLKGTGLAFDYGINKESADEGES</sequence>
<feature type="compositionally biased region" description="Basic and acidic residues" evidence="6">
    <location>
        <begin position="296"/>
        <end position="318"/>
    </location>
</feature>
<dbReference type="InterPro" id="IPR038508">
    <property type="entry name" value="ArfGAP_dom_sf"/>
</dbReference>
<feature type="compositionally biased region" description="Basic and acidic residues" evidence="6">
    <location>
        <begin position="384"/>
        <end position="395"/>
    </location>
</feature>
<dbReference type="GO" id="GO:0000139">
    <property type="term" value="C:Golgi membrane"/>
    <property type="evidence" value="ECO:0007669"/>
    <property type="project" value="GOC"/>
</dbReference>
<dbReference type="InterPro" id="IPR037278">
    <property type="entry name" value="ARFGAP/RecO"/>
</dbReference>
<dbReference type="Proteomes" id="UP001186944">
    <property type="component" value="Unassembled WGS sequence"/>
</dbReference>
<feature type="transmembrane region" description="Helical" evidence="7">
    <location>
        <begin position="549"/>
        <end position="569"/>
    </location>
</feature>
<feature type="region of interest" description="Disordered" evidence="6">
    <location>
        <begin position="419"/>
        <end position="450"/>
    </location>
</feature>
<dbReference type="GO" id="GO:0008270">
    <property type="term" value="F:zinc ion binding"/>
    <property type="evidence" value="ECO:0007669"/>
    <property type="project" value="UniProtKB-KW"/>
</dbReference>
<dbReference type="GO" id="GO:0048205">
    <property type="term" value="P:COPI coating of Golgi vesicle"/>
    <property type="evidence" value="ECO:0007669"/>
    <property type="project" value="TreeGrafter"/>
</dbReference>
<comment type="caution">
    <text evidence="9">The sequence shown here is derived from an EMBL/GenBank/DDBJ whole genome shotgun (WGS) entry which is preliminary data.</text>
</comment>
<dbReference type="InterPro" id="IPR000863">
    <property type="entry name" value="Sulfotransferase_dom"/>
</dbReference>
<dbReference type="SUPFAM" id="SSF52540">
    <property type="entry name" value="P-loop containing nucleoside triphosphate hydrolases"/>
    <property type="match status" value="1"/>
</dbReference>
<feature type="compositionally biased region" description="Polar residues" evidence="6">
    <location>
        <begin position="171"/>
        <end position="188"/>
    </location>
</feature>
<feature type="compositionally biased region" description="Polar residues" evidence="6">
    <location>
        <begin position="336"/>
        <end position="352"/>
    </location>
</feature>
<dbReference type="InterPro" id="IPR027417">
    <property type="entry name" value="P-loop_NTPase"/>
</dbReference>
<dbReference type="Pfam" id="PF00685">
    <property type="entry name" value="Sulfotransfer_1"/>
    <property type="match status" value="1"/>
</dbReference>
<evidence type="ECO:0000256" key="3">
    <source>
        <dbReference type="ARBA" id="ARBA00022771"/>
    </source>
</evidence>
<feature type="region of interest" description="Disordered" evidence="6">
    <location>
        <begin position="379"/>
        <end position="404"/>
    </location>
</feature>
<dbReference type="GO" id="GO:0008146">
    <property type="term" value="F:sulfotransferase activity"/>
    <property type="evidence" value="ECO:0007669"/>
    <property type="project" value="InterPro"/>
</dbReference>
<dbReference type="PRINTS" id="PR00405">
    <property type="entry name" value="REVINTRACTNG"/>
</dbReference>
<dbReference type="SUPFAM" id="SSF57863">
    <property type="entry name" value="ArfGap/RecO-like zinc finger"/>
    <property type="match status" value="1"/>
</dbReference>
<evidence type="ECO:0000313" key="10">
    <source>
        <dbReference type="Proteomes" id="UP001186944"/>
    </source>
</evidence>
<keyword evidence="4" id="KW-0862">Zinc</keyword>
<dbReference type="GO" id="GO:0005096">
    <property type="term" value="F:GTPase activator activity"/>
    <property type="evidence" value="ECO:0007669"/>
    <property type="project" value="UniProtKB-KW"/>
</dbReference>
<keyword evidence="7" id="KW-0812">Transmembrane</keyword>
<dbReference type="Pfam" id="PF01412">
    <property type="entry name" value="ArfGap"/>
    <property type="match status" value="1"/>
</dbReference>
<evidence type="ECO:0000256" key="4">
    <source>
        <dbReference type="ARBA" id="ARBA00022833"/>
    </source>
</evidence>
<dbReference type="PROSITE" id="PS50115">
    <property type="entry name" value="ARFGAP"/>
    <property type="match status" value="1"/>
</dbReference>
<feature type="region of interest" description="Disordered" evidence="6">
    <location>
        <begin position="296"/>
        <end position="359"/>
    </location>
</feature>
<feature type="domain" description="Arf-GAP" evidence="8">
    <location>
        <begin position="34"/>
        <end position="135"/>
    </location>
</feature>
<dbReference type="InterPro" id="IPR001164">
    <property type="entry name" value="ArfGAP_dom"/>
</dbReference>
<evidence type="ECO:0000259" key="8">
    <source>
        <dbReference type="PROSITE" id="PS50115"/>
    </source>
</evidence>
<proteinExistence type="predicted"/>
<evidence type="ECO:0000256" key="6">
    <source>
        <dbReference type="SAM" id="MobiDB-lite"/>
    </source>
</evidence>
<gene>
    <name evidence="9" type="ORF">FSP39_001882</name>
</gene>
<keyword evidence="2" id="KW-0479">Metal-binding</keyword>